<dbReference type="STRING" id="58919.A0A316YYB0"/>
<dbReference type="InterPro" id="IPR011013">
    <property type="entry name" value="Gal_mutarotase_sf_dom"/>
</dbReference>
<dbReference type="Pfam" id="PF01055">
    <property type="entry name" value="Glyco_hydro_31_2nd"/>
    <property type="match status" value="1"/>
</dbReference>
<dbReference type="Gene3D" id="3.20.20.80">
    <property type="entry name" value="Glycosidases"/>
    <property type="match status" value="1"/>
</dbReference>
<feature type="signal peptide" evidence="7">
    <location>
        <begin position="1"/>
        <end position="40"/>
    </location>
</feature>
<name>A0A316YYB0_9BASI</name>
<dbReference type="PANTHER" id="PTHR22762:SF133">
    <property type="entry name" value="P-TYPE DOMAIN-CONTAINING PROTEIN"/>
    <property type="match status" value="1"/>
</dbReference>
<proteinExistence type="inferred from homology"/>
<dbReference type="InterPro" id="IPR000322">
    <property type="entry name" value="Glyco_hydro_31_TIM"/>
</dbReference>
<dbReference type="GeneID" id="37273156"/>
<gene>
    <name evidence="10" type="ORF">FA09DRAFT_363649</name>
</gene>
<sequence length="1012" mass="113293">MSHTPHSTRLHPASAPPSPSAPHAMRVPLLLLALGALAAALPQQLAFSAPSPLYLSPDASAGVYVEGAADAGSYVDDDKLIRPSFDTTHCPGYRVAGPRTEAASGFTLPLTLAGPPCHAYGVDIVDLTLAVVYEAPERLHVHIFDTAKLQYQQPLDLIFTRASSDPKEVQGVTAEQSHLEFHYSDKGVFEWWITRKDASEAAPIFDTRGKKMPLYKEGLGKYADTERNTTAILSNAMVFENQYLQLSSALPHDANIYGLGERISGGGVGDASWRLTEETLQTFFTLDDPDPLESNMYGYQPIYMETRQLKDGSLSSHTAAFQSTSGLDIVRRKGLIQYRAIGGTLDFRFFSGSSVDASHNSTMTASRSADDDSSIAKAKFFNSPTSAVAQYNAYIGPSTMVPRWALGLHLLRWGYRNINDSRLSVQRMREADIPLEAAWADIDWLQGARNFIPNAQMWPAEEMRAYTKELRENHQSFVPIVDGGELDVFMKDAEGKLYLGEVWPGLTWYIDNFAPNTPQWWEEAMHNMSQLFDFTGIWSDMNEMSSFRMVDRTYEPAKHEYTDAKTRFLWDREWDYDATQSAESLPLIACHFMLASPPAPYAIHNGDDFRGPLEDNLNKRTIAMDAVNSAGPYYDTKNIDGTLSVMHTHNALLKLKPNERPFILTRSNAPGAGRWAFHWLGDNFSTWQYLAKSIQGMLQYQLFGIHLVGSDACGHAGDTTEELCNRWMQLAAFTPSAPLSRSPSLSLASVARNHENIAYRPQEPYVWESVARASRIAFYKRLEVMPELYTTMVRASQRGHPAVRSLWFDFPSSFDTLRGTDTQYMFGNLLVSSVLEPDVDSVQAFFPSAGGAWVNIFDFSRVTTFDRNITVPAPLGAINVHLRPSRIILTHAEPRYTTYESAQGPFRLLVNLDDHGEASGEAYVDDGISRIPTPNKELRFVVQNNLLLGSVQGEYNIEQKLDRITLLGVKREPRDVYAGDRKLEVEFDEGKQVLTIKGVDADLNKWWKVQWT</sequence>
<keyword evidence="4 5" id="KW-0326">Glycosidase</keyword>
<evidence type="ECO:0000256" key="6">
    <source>
        <dbReference type="SAM" id="MobiDB-lite"/>
    </source>
</evidence>
<dbReference type="PANTHER" id="PTHR22762">
    <property type="entry name" value="ALPHA-GLUCOSIDASE"/>
    <property type="match status" value="1"/>
</dbReference>
<keyword evidence="3" id="KW-0325">Glycoprotein</keyword>
<comment type="similarity">
    <text evidence="1 5">Belongs to the glycosyl hydrolase 31 family.</text>
</comment>
<feature type="chain" id="PRO_5016299630" evidence="7">
    <location>
        <begin position="41"/>
        <end position="1012"/>
    </location>
</feature>
<dbReference type="Proteomes" id="UP000245946">
    <property type="component" value="Unassembled WGS sequence"/>
</dbReference>
<feature type="region of interest" description="Disordered" evidence="6">
    <location>
        <begin position="1"/>
        <end position="21"/>
    </location>
</feature>
<evidence type="ECO:0000256" key="7">
    <source>
        <dbReference type="SAM" id="SignalP"/>
    </source>
</evidence>
<dbReference type="InterPro" id="IPR048395">
    <property type="entry name" value="Glyco_hydro_31_C"/>
</dbReference>
<evidence type="ECO:0000313" key="11">
    <source>
        <dbReference type="Proteomes" id="UP000245946"/>
    </source>
</evidence>
<evidence type="ECO:0000256" key="4">
    <source>
        <dbReference type="ARBA" id="ARBA00023295"/>
    </source>
</evidence>
<evidence type="ECO:0000256" key="3">
    <source>
        <dbReference type="ARBA" id="ARBA00023180"/>
    </source>
</evidence>
<dbReference type="Gene3D" id="2.60.40.1760">
    <property type="entry name" value="glycosyl hydrolase (family 31)"/>
    <property type="match status" value="1"/>
</dbReference>
<dbReference type="Gene3D" id="2.60.40.1180">
    <property type="entry name" value="Golgi alpha-mannosidase II"/>
    <property type="match status" value="2"/>
</dbReference>
<dbReference type="InterPro" id="IPR030458">
    <property type="entry name" value="Glyco_hydro_31_AS"/>
</dbReference>
<evidence type="ECO:0000259" key="8">
    <source>
        <dbReference type="Pfam" id="PF01055"/>
    </source>
</evidence>
<accession>A0A316YYB0</accession>
<feature type="domain" description="Glycosyl hydrolase family 31 C-terminal" evidence="9">
    <location>
        <begin position="799"/>
        <end position="888"/>
    </location>
</feature>
<feature type="domain" description="Glycoside hydrolase family 31 TIM barrel" evidence="8">
    <location>
        <begin position="399"/>
        <end position="790"/>
    </location>
</feature>
<organism evidence="10 11">
    <name type="scientific">Tilletiopsis washingtonensis</name>
    <dbReference type="NCBI Taxonomy" id="58919"/>
    <lineage>
        <taxon>Eukaryota</taxon>
        <taxon>Fungi</taxon>
        <taxon>Dikarya</taxon>
        <taxon>Basidiomycota</taxon>
        <taxon>Ustilaginomycotina</taxon>
        <taxon>Exobasidiomycetes</taxon>
        <taxon>Entylomatales</taxon>
        <taxon>Entylomatales incertae sedis</taxon>
        <taxon>Tilletiopsis</taxon>
    </lineage>
</organism>
<dbReference type="InterPro" id="IPR013780">
    <property type="entry name" value="Glyco_hydro_b"/>
</dbReference>
<keyword evidence="2 5" id="KW-0378">Hydrolase</keyword>
<dbReference type="GO" id="GO:0005975">
    <property type="term" value="P:carbohydrate metabolic process"/>
    <property type="evidence" value="ECO:0007669"/>
    <property type="project" value="InterPro"/>
</dbReference>
<dbReference type="InterPro" id="IPR017853">
    <property type="entry name" value="GH"/>
</dbReference>
<reference evidence="10 11" key="1">
    <citation type="journal article" date="2018" name="Mol. Biol. Evol.">
        <title>Broad Genomic Sampling Reveals a Smut Pathogenic Ancestry of the Fungal Clade Ustilaginomycotina.</title>
        <authorList>
            <person name="Kijpornyongpan T."/>
            <person name="Mondo S.J."/>
            <person name="Barry K."/>
            <person name="Sandor L."/>
            <person name="Lee J."/>
            <person name="Lipzen A."/>
            <person name="Pangilinan J."/>
            <person name="LaButti K."/>
            <person name="Hainaut M."/>
            <person name="Henrissat B."/>
            <person name="Grigoriev I.V."/>
            <person name="Spatafora J.W."/>
            <person name="Aime M.C."/>
        </authorList>
    </citation>
    <scope>NUCLEOTIDE SEQUENCE [LARGE SCALE GENOMIC DNA]</scope>
    <source>
        <strain evidence="10 11">MCA 4186</strain>
    </source>
</reference>
<dbReference type="OrthoDB" id="5839090at2759"/>
<dbReference type="PROSITE" id="PS00129">
    <property type="entry name" value="GLYCOSYL_HYDROL_F31_1"/>
    <property type="match status" value="1"/>
</dbReference>
<evidence type="ECO:0000313" key="10">
    <source>
        <dbReference type="EMBL" id="PWN94500.1"/>
    </source>
</evidence>
<evidence type="ECO:0000256" key="5">
    <source>
        <dbReference type="RuleBase" id="RU361185"/>
    </source>
</evidence>
<dbReference type="RefSeq" id="XP_025594779.1">
    <property type="nucleotide sequence ID" value="XM_025745612.1"/>
</dbReference>
<evidence type="ECO:0000256" key="1">
    <source>
        <dbReference type="ARBA" id="ARBA00007806"/>
    </source>
</evidence>
<dbReference type="EMBL" id="KZ819312">
    <property type="protein sequence ID" value="PWN94500.1"/>
    <property type="molecule type" value="Genomic_DNA"/>
</dbReference>
<evidence type="ECO:0000256" key="2">
    <source>
        <dbReference type="ARBA" id="ARBA00022801"/>
    </source>
</evidence>
<dbReference type="SUPFAM" id="SSF74650">
    <property type="entry name" value="Galactose mutarotase-like"/>
    <property type="match status" value="1"/>
</dbReference>
<protein>
    <submittedName>
        <fullName evidence="10">Uncharacterized protein</fullName>
    </submittedName>
</protein>
<keyword evidence="7" id="KW-0732">Signal</keyword>
<dbReference type="GO" id="GO:0030246">
    <property type="term" value="F:carbohydrate binding"/>
    <property type="evidence" value="ECO:0007669"/>
    <property type="project" value="InterPro"/>
</dbReference>
<keyword evidence="11" id="KW-1185">Reference proteome</keyword>
<dbReference type="SUPFAM" id="SSF51445">
    <property type="entry name" value="(Trans)glycosidases"/>
    <property type="match status" value="1"/>
</dbReference>
<evidence type="ECO:0000259" key="9">
    <source>
        <dbReference type="Pfam" id="PF21365"/>
    </source>
</evidence>
<dbReference type="Pfam" id="PF21365">
    <property type="entry name" value="Glyco_hydro_31_3rd"/>
    <property type="match status" value="1"/>
</dbReference>
<dbReference type="GO" id="GO:0004553">
    <property type="term" value="F:hydrolase activity, hydrolyzing O-glycosyl compounds"/>
    <property type="evidence" value="ECO:0007669"/>
    <property type="project" value="InterPro"/>
</dbReference>
<dbReference type="SUPFAM" id="SSF51011">
    <property type="entry name" value="Glycosyl hydrolase domain"/>
    <property type="match status" value="1"/>
</dbReference>
<dbReference type="AlphaFoldDB" id="A0A316YYB0"/>
<dbReference type="CDD" id="cd14752">
    <property type="entry name" value="GH31_N"/>
    <property type="match status" value="1"/>
</dbReference>